<keyword evidence="8" id="KW-1185">Reference proteome</keyword>
<keyword evidence="3 6" id="KW-0812">Transmembrane</keyword>
<accession>A0A6B3LUV6</accession>
<evidence type="ECO:0000256" key="3">
    <source>
        <dbReference type="ARBA" id="ARBA00022692"/>
    </source>
</evidence>
<feature type="transmembrane region" description="Helical" evidence="6">
    <location>
        <begin position="153"/>
        <end position="174"/>
    </location>
</feature>
<feature type="transmembrane region" description="Helical" evidence="6">
    <location>
        <begin position="20"/>
        <end position="40"/>
    </location>
</feature>
<evidence type="ECO:0000256" key="4">
    <source>
        <dbReference type="ARBA" id="ARBA00022989"/>
    </source>
</evidence>
<comment type="subcellular location">
    <subcellularLocation>
        <location evidence="1">Cell membrane</location>
        <topology evidence="1">Multi-pass membrane protein</topology>
    </subcellularLocation>
</comment>
<feature type="transmembrane region" description="Helical" evidence="6">
    <location>
        <begin position="52"/>
        <end position="71"/>
    </location>
</feature>
<dbReference type="Pfam" id="PF01943">
    <property type="entry name" value="Polysacc_synt"/>
    <property type="match status" value="1"/>
</dbReference>
<protein>
    <submittedName>
        <fullName evidence="7">Oligosaccharide flippase family protein</fullName>
    </submittedName>
</protein>
<evidence type="ECO:0000256" key="1">
    <source>
        <dbReference type="ARBA" id="ARBA00004651"/>
    </source>
</evidence>
<evidence type="ECO:0000256" key="5">
    <source>
        <dbReference type="ARBA" id="ARBA00023136"/>
    </source>
</evidence>
<keyword evidence="5 6" id="KW-0472">Membrane</keyword>
<keyword evidence="4 6" id="KW-1133">Transmembrane helix</keyword>
<feature type="transmembrane region" description="Helical" evidence="6">
    <location>
        <begin position="127"/>
        <end position="146"/>
    </location>
</feature>
<name>A0A6B3LUV6_9BACT</name>
<evidence type="ECO:0000313" key="8">
    <source>
        <dbReference type="Proteomes" id="UP000474777"/>
    </source>
</evidence>
<feature type="transmembrane region" description="Helical" evidence="6">
    <location>
        <begin position="180"/>
        <end position="200"/>
    </location>
</feature>
<keyword evidence="2" id="KW-1003">Cell membrane</keyword>
<comment type="caution">
    <text evidence="7">The sequence shown here is derived from an EMBL/GenBank/DDBJ whole genome shotgun (WGS) entry which is preliminary data.</text>
</comment>
<sequence length="450" mass="50499">MASINSVTSNSSVRKLTGNLVSLLLIQVANYALPLLSIPYFTRIVGPERFGVINFVGAFVTYCVILINYGFDTTATRDVILVKDDQKALHRLCSEVFYSKSILFCVTLLIFGALVCFIPQLNSELTLSLYSFLICLAYVITPVWLFQGFQDNYILAFYSLGAKVVFTIAVLTLITTEKDYILYALLLSGSQILIGIIALIRTHYTYQIKLVKTTFHNLLIRLRSSQKVFVSLFIINLYTTANIIIIGFFENDKSVGLLAAALKIMALLQACISVPFSQALFPFIGQRFKYSKQEGLKWVQYTFPVVLLVGAVCCVLCSLLAPLLINLLFGKEFTGSVAMLRILSFIPLVVIYSQFLGLQVMINLQLDNLFQKVILYGALCGLFMNILGGYVWGAIGISITYLLTEILIALLFTYFLNKEKITLTMLFAKANKHSFFEVVQKSKQVFFKQL</sequence>
<dbReference type="EMBL" id="JAAGWD010000003">
    <property type="protein sequence ID" value="NEM97748.1"/>
    <property type="molecule type" value="Genomic_DNA"/>
</dbReference>
<feature type="transmembrane region" description="Helical" evidence="6">
    <location>
        <begin position="228"/>
        <end position="249"/>
    </location>
</feature>
<feature type="transmembrane region" description="Helical" evidence="6">
    <location>
        <begin position="337"/>
        <end position="361"/>
    </location>
</feature>
<evidence type="ECO:0000313" key="7">
    <source>
        <dbReference type="EMBL" id="NEM97748.1"/>
    </source>
</evidence>
<feature type="transmembrane region" description="Helical" evidence="6">
    <location>
        <begin position="398"/>
        <end position="416"/>
    </location>
</feature>
<evidence type="ECO:0000256" key="2">
    <source>
        <dbReference type="ARBA" id="ARBA00022475"/>
    </source>
</evidence>
<dbReference type="InterPro" id="IPR002797">
    <property type="entry name" value="Polysacc_synth"/>
</dbReference>
<feature type="transmembrane region" description="Helical" evidence="6">
    <location>
        <begin position="255"/>
        <end position="281"/>
    </location>
</feature>
<organism evidence="7 8">
    <name type="scientific">Pontibacter burrus</name>
    <dbReference type="NCBI Taxonomy" id="2704466"/>
    <lineage>
        <taxon>Bacteria</taxon>
        <taxon>Pseudomonadati</taxon>
        <taxon>Bacteroidota</taxon>
        <taxon>Cytophagia</taxon>
        <taxon>Cytophagales</taxon>
        <taxon>Hymenobacteraceae</taxon>
        <taxon>Pontibacter</taxon>
    </lineage>
</organism>
<dbReference type="Proteomes" id="UP000474777">
    <property type="component" value="Unassembled WGS sequence"/>
</dbReference>
<dbReference type="PANTHER" id="PTHR30250:SF11">
    <property type="entry name" value="O-ANTIGEN TRANSPORTER-RELATED"/>
    <property type="match status" value="1"/>
</dbReference>
<reference evidence="7 8" key="1">
    <citation type="submission" date="2020-02" db="EMBL/GenBank/DDBJ databases">
        <authorList>
            <person name="Kim M.K."/>
        </authorList>
    </citation>
    <scope>NUCLEOTIDE SEQUENCE [LARGE SCALE GENOMIC DNA]</scope>
    <source>
        <strain evidence="7 8">BT327</strain>
    </source>
</reference>
<dbReference type="AlphaFoldDB" id="A0A6B3LUV6"/>
<evidence type="ECO:0000256" key="6">
    <source>
        <dbReference type="SAM" id="Phobius"/>
    </source>
</evidence>
<dbReference type="PANTHER" id="PTHR30250">
    <property type="entry name" value="PST FAMILY PREDICTED COLANIC ACID TRANSPORTER"/>
    <property type="match status" value="1"/>
</dbReference>
<dbReference type="GO" id="GO:0005886">
    <property type="term" value="C:plasma membrane"/>
    <property type="evidence" value="ECO:0007669"/>
    <property type="project" value="UniProtKB-SubCell"/>
</dbReference>
<feature type="transmembrane region" description="Helical" evidence="6">
    <location>
        <begin position="373"/>
        <end position="392"/>
    </location>
</feature>
<proteinExistence type="predicted"/>
<dbReference type="InterPro" id="IPR050833">
    <property type="entry name" value="Poly_Biosynth_Transport"/>
</dbReference>
<feature type="transmembrane region" description="Helical" evidence="6">
    <location>
        <begin position="101"/>
        <end position="121"/>
    </location>
</feature>
<feature type="transmembrane region" description="Helical" evidence="6">
    <location>
        <begin position="301"/>
        <end position="325"/>
    </location>
</feature>
<gene>
    <name evidence="7" type="ORF">GXP69_08585</name>
</gene>
<dbReference type="RefSeq" id="WP_163914394.1">
    <property type="nucleotide sequence ID" value="NZ_JAAGWD010000003.1"/>
</dbReference>